<comment type="caution">
    <text evidence="1">The sequence shown here is derived from an EMBL/GenBank/DDBJ whole genome shotgun (WGS) entry which is preliminary data.</text>
</comment>
<dbReference type="Proteomes" id="UP000727490">
    <property type="component" value="Unassembled WGS sequence"/>
</dbReference>
<dbReference type="RefSeq" id="WP_219287695.1">
    <property type="nucleotide sequence ID" value="NZ_RPHB01000003.1"/>
</dbReference>
<sequence length="826" mass="92650">MLRYLLSFTFLLVSITLKSQDFPERLQEKLTQHIQSNPFEKVYLHTDKSHYLLNDTIWIKAYGTVEMGMEIPQATPTVPLYINLYSNLNKEPVVQETIKLEEGMGWGDLVLPRELNPGNYSLIAFSSRSESAGEQYLFAKDIWIGDLKDAFIPRTELDGTLNVSFFPEGGELVEGIKSKVGFKATGDKGLGEEFYGYLLQNEKDTLLRFASNPLGMGSFEFIPEKEAQYSAYVKSLQSKWKPVLLPRAKAKGEVLHLDILSDEGKGIIEVKSNSSTDKNMLLVGISGGEFFWSESFKLEDGSATVRFEKDDFPPGITQITLMEETGLPVAERLVYLHPYAQALLEFATDKVSYSPKDMVNMDITVMDEFGAPIAGDFSVSITDAKQVASDPHATNIFSHFRLGAELKGLVENPYYYFDVENEAAETHLDDLLLTQGWRKFSWERLADESAKPFEFEKGLKLSGQVEQLGGNPIEEPHQITMMVNSSYDFPQVIEGETDKEGRFLFSELDFYDSVSVFVQAYLQADGINKSPKKNNLIKLDDKVLKGRPEKVISGIPVGHLEDLDFEYVVKVGEARNMMEQFVLGQEVLLQEITVEASNLTKPNDARTILYKGKPDFSLPVTREDFVYANAIHFLRNRVPSVQVVGDVFSFQDPPRVLIRGGIITGNASGRPQNQSHPILIDGQPTDVLMAMSLNMIDVERIDVITNLGNRAMMSGSAYINILTKTGNPGAELQEDPRLGQGNDLLFTKGYVTKREFYVPSGKFEEGTPFAQDFRSTLYWNPNLSTQEDGKINISFPLNEGSDSFEVILEGLSSEMEPIYGTFSIKR</sequence>
<accession>A0A951MCZ2</accession>
<name>A0A951MCZ2_9BACT</name>
<gene>
    <name evidence="1" type="ORF">EGN73_06310</name>
</gene>
<evidence type="ECO:0000313" key="1">
    <source>
        <dbReference type="EMBL" id="MBW3467425.1"/>
    </source>
</evidence>
<protein>
    <submittedName>
        <fullName evidence="1">Plug domain-containing protein</fullName>
    </submittedName>
</protein>
<dbReference type="AlphaFoldDB" id="A0A951MCZ2"/>
<organism evidence="1 2">
    <name type="scientific">Arthrospiribacter ruber</name>
    <dbReference type="NCBI Taxonomy" id="2487934"/>
    <lineage>
        <taxon>Bacteria</taxon>
        <taxon>Pseudomonadati</taxon>
        <taxon>Bacteroidota</taxon>
        <taxon>Cytophagia</taxon>
        <taxon>Cytophagales</taxon>
        <taxon>Cyclobacteriaceae</taxon>
        <taxon>Arthrospiribacter</taxon>
    </lineage>
</organism>
<dbReference type="EMBL" id="RPHB01000003">
    <property type="protein sequence ID" value="MBW3467425.1"/>
    <property type="molecule type" value="Genomic_DNA"/>
</dbReference>
<keyword evidence="2" id="KW-1185">Reference proteome</keyword>
<reference evidence="1 2" key="1">
    <citation type="journal article" date="2020" name="Syst. Appl. Microbiol.">
        <title>Arthrospiribacter ruber gen. nov., sp. nov., a novel bacterium isolated from Arthrospira cultures.</title>
        <authorList>
            <person name="Waleron M."/>
            <person name="Misztak A."/>
            <person name="Waleron M.M."/>
            <person name="Furmaniak M."/>
            <person name="Mrozik A."/>
            <person name="Waleron K."/>
        </authorList>
    </citation>
    <scope>NUCLEOTIDE SEQUENCE [LARGE SCALE GENOMIC DNA]</scope>
    <source>
        <strain evidence="1 2">DPMB0001</strain>
    </source>
</reference>
<evidence type="ECO:0000313" key="2">
    <source>
        <dbReference type="Proteomes" id="UP000727490"/>
    </source>
</evidence>
<proteinExistence type="predicted"/>